<dbReference type="GO" id="GO:0046872">
    <property type="term" value="F:metal ion binding"/>
    <property type="evidence" value="ECO:0007669"/>
    <property type="project" value="InterPro"/>
</dbReference>
<evidence type="ECO:0000313" key="6">
    <source>
        <dbReference type="EMBL" id="QIJ72452.1"/>
    </source>
</evidence>
<dbReference type="AlphaFoldDB" id="A0A6G7PXR7"/>
<feature type="domain" description="Peptidase M16 N-terminal" evidence="4">
    <location>
        <begin position="42"/>
        <end position="186"/>
    </location>
</feature>
<dbReference type="InterPro" id="IPR050361">
    <property type="entry name" value="MPP/UQCRC_Complex"/>
</dbReference>
<feature type="domain" description="Peptidase M16 C-terminal" evidence="5">
    <location>
        <begin position="637"/>
        <end position="813"/>
    </location>
</feature>
<dbReference type="PANTHER" id="PTHR11851">
    <property type="entry name" value="METALLOPROTEASE"/>
    <property type="match status" value="1"/>
</dbReference>
<dbReference type="InterPro" id="IPR001431">
    <property type="entry name" value="Pept_M16_Zn_BS"/>
</dbReference>
<evidence type="ECO:0000256" key="2">
    <source>
        <dbReference type="ARBA" id="ARBA00007261"/>
    </source>
</evidence>
<evidence type="ECO:0000256" key="1">
    <source>
        <dbReference type="ARBA" id="ARBA00001947"/>
    </source>
</evidence>
<dbReference type="InterPro" id="IPR011249">
    <property type="entry name" value="Metalloenz_LuxS/M16"/>
</dbReference>
<evidence type="ECO:0000259" key="4">
    <source>
        <dbReference type="Pfam" id="PF00675"/>
    </source>
</evidence>
<dbReference type="GO" id="GO:0004222">
    <property type="term" value="F:metalloendopeptidase activity"/>
    <property type="evidence" value="ECO:0007669"/>
    <property type="project" value="InterPro"/>
</dbReference>
<feature type="domain" description="Peptidase M16 N-terminal" evidence="4">
    <location>
        <begin position="484"/>
        <end position="625"/>
    </location>
</feature>
<evidence type="ECO:0000259" key="5">
    <source>
        <dbReference type="Pfam" id="PF05193"/>
    </source>
</evidence>
<dbReference type="Pfam" id="PF05193">
    <property type="entry name" value="Peptidase_M16_C"/>
    <property type="match status" value="2"/>
</dbReference>
<dbReference type="PANTHER" id="PTHR11851:SF49">
    <property type="entry name" value="MITOCHONDRIAL-PROCESSING PEPTIDASE SUBUNIT ALPHA"/>
    <property type="match status" value="1"/>
</dbReference>
<organism evidence="6 7">
    <name type="scientific">Thermosulfuriphilus ammonigenes</name>
    <dbReference type="NCBI Taxonomy" id="1936021"/>
    <lineage>
        <taxon>Bacteria</taxon>
        <taxon>Pseudomonadati</taxon>
        <taxon>Thermodesulfobacteriota</taxon>
        <taxon>Thermodesulfobacteria</taxon>
        <taxon>Thermodesulfobacteriales</taxon>
        <taxon>Thermodesulfobacteriaceae</taxon>
        <taxon>Thermosulfuriphilus</taxon>
    </lineage>
</organism>
<dbReference type="RefSeq" id="WP_166032668.1">
    <property type="nucleotide sequence ID" value="NZ_CP048877.1"/>
</dbReference>
<evidence type="ECO:0000256" key="3">
    <source>
        <dbReference type="RuleBase" id="RU004447"/>
    </source>
</evidence>
<dbReference type="Pfam" id="PF00675">
    <property type="entry name" value="Peptidase_M16"/>
    <property type="match status" value="2"/>
</dbReference>
<dbReference type="EMBL" id="CP048877">
    <property type="protein sequence ID" value="QIJ72452.1"/>
    <property type="molecule type" value="Genomic_DNA"/>
</dbReference>
<dbReference type="PROSITE" id="PS00143">
    <property type="entry name" value="INSULINASE"/>
    <property type="match status" value="1"/>
</dbReference>
<keyword evidence="7" id="KW-1185">Reference proteome</keyword>
<sequence length="883" mass="97647">MALRLHILWLVLGLILLTSTPGEAVEIAPGVQKTVLENGLTIIVKESHRAPVVAVQVWVKAGGVYEKDKEAGISHFIEHLLFKGSKDRPPGALAEEIESAGGAINAYTSYDYTVYHLTVPAESLNEALAALADALFNPAFAPEEIDREREVILEEMRMRQDRPEIKVSQALMGLAYPNHPYGRPIIGWPETLKKIDRAAIVSYFERRYRPTHMTLVIVGDVSAEEAISQALGYFGQAPFKKALPFKIPERSSPPQGLKVLKEDVQEGYLQLAFPGPSLTEIKEAALADVLAVILGSGRSSRLYQKVREKQELVSTIGAYSFTPMGPGLLRISAQLEPENLEAALKAILTETYRLRFYPVLPEELERAKTQVESDFIYIKELMEGQARRLGVFQTILGDPLAEKTYLEAVRSVTTEMLQEAAEKYIRPQDLAVAILLPQEASGLSPEKLAAINEEALLAAQGISSSERGFVAPTYRRVLSNGLTVLVREIPDVPTFALRIVFPGGVRFETKQTNGLFRLLAATWTRGTSQHTSNQLAETIEAMGGSLSGFSGRNTVGLEGEFLSRDLKKALELFSEILTQATFPEDEVKKAKGPVIATISSLEDNPTELAMREFNRLLFEGHPYALSPLGSKEVIARLQAEDLRKTYENFIRPSRGVLALVGDLEAEKVFQILEDLLGGWHQGQGSLPEPPSPPPPLTQARFSTLHKEIRQAHILLGFRTPGLESQDRFALDILAAVLSGQSGRLFRELRDKEALAYSVTAFYRPLLGTGSFAFYIAAAPEKKDRALKGLWQAIYRLNTEGLNPEEISKAKKRLIGRYEIGLQTNGAQALDMALNELYGLGYNFAIKYIRRIQEVGPEQISEVARKYLGGDLYVLVSVEPVSEE</sequence>
<dbReference type="KEGG" id="tav:G4V39_09290"/>
<proteinExistence type="inferred from homology"/>
<gene>
    <name evidence="6" type="ORF">G4V39_09290</name>
</gene>
<name>A0A6G7PXR7_9BACT</name>
<comment type="cofactor">
    <cofactor evidence="1">
        <name>Zn(2+)</name>
        <dbReference type="ChEBI" id="CHEBI:29105"/>
    </cofactor>
</comment>
<reference evidence="6 7" key="1">
    <citation type="submission" date="2020-02" db="EMBL/GenBank/DDBJ databases">
        <title>Genome analysis of Thermosulfuriphilus ammonigenes ST65T, an anaerobic thermophilic chemolithoautotrophic bacterium isolated from a deep-sea hydrothermal vent.</title>
        <authorList>
            <person name="Slobodkina G."/>
            <person name="Allioux M."/>
            <person name="Merkel A."/>
            <person name="Alain K."/>
            <person name="Jebbar M."/>
            <person name="Slobodkin A."/>
        </authorList>
    </citation>
    <scope>NUCLEOTIDE SEQUENCE [LARGE SCALE GENOMIC DNA]</scope>
    <source>
        <strain evidence="6 7">ST65</strain>
    </source>
</reference>
<dbReference type="Proteomes" id="UP000502179">
    <property type="component" value="Chromosome"/>
</dbReference>
<dbReference type="Gene3D" id="3.30.830.10">
    <property type="entry name" value="Metalloenzyme, LuxS/M16 peptidase-like"/>
    <property type="match status" value="4"/>
</dbReference>
<comment type="similarity">
    <text evidence="2 3">Belongs to the peptidase M16 family.</text>
</comment>
<dbReference type="InterPro" id="IPR007863">
    <property type="entry name" value="Peptidase_M16_C"/>
</dbReference>
<dbReference type="InterPro" id="IPR011765">
    <property type="entry name" value="Pept_M16_N"/>
</dbReference>
<accession>A0A6G7PXR7</accession>
<dbReference type="GO" id="GO:0006508">
    <property type="term" value="P:proteolysis"/>
    <property type="evidence" value="ECO:0007669"/>
    <property type="project" value="InterPro"/>
</dbReference>
<feature type="domain" description="Peptidase M16 C-terminal" evidence="5">
    <location>
        <begin position="194"/>
        <end position="370"/>
    </location>
</feature>
<dbReference type="SUPFAM" id="SSF63411">
    <property type="entry name" value="LuxS/MPP-like metallohydrolase"/>
    <property type="match status" value="4"/>
</dbReference>
<evidence type="ECO:0000313" key="7">
    <source>
        <dbReference type="Proteomes" id="UP000502179"/>
    </source>
</evidence>
<protein>
    <submittedName>
        <fullName evidence="6">Insulinase family protein</fullName>
    </submittedName>
</protein>